<dbReference type="EMBL" id="JAHQIW010002142">
    <property type="protein sequence ID" value="KAJ1354669.1"/>
    <property type="molecule type" value="Genomic_DNA"/>
</dbReference>
<evidence type="ECO:0000313" key="2">
    <source>
        <dbReference type="Proteomes" id="UP001196413"/>
    </source>
</evidence>
<evidence type="ECO:0000313" key="1">
    <source>
        <dbReference type="EMBL" id="KAJ1354669.1"/>
    </source>
</evidence>
<protein>
    <submittedName>
        <fullName evidence="1">Uncharacterized protein</fullName>
    </submittedName>
</protein>
<comment type="caution">
    <text evidence="1">The sequence shown here is derived from an EMBL/GenBank/DDBJ whole genome shotgun (WGS) entry which is preliminary data.</text>
</comment>
<dbReference type="Proteomes" id="UP001196413">
    <property type="component" value="Unassembled WGS sequence"/>
</dbReference>
<sequence length="143" mass="15794">MATIILIPAGSQSNAAQNIFVPSNAALPRAVSTLPSTLHYSAQNPMVMSYATERSLFNAMNIEQQSSPLEVSDQISFTKQSHSAFSKPDVFGQHVLTTFPNLNEDVMKYDTVKEEVSLIGQSRGDRRKGPYQSFIETVCSRSY</sequence>
<gene>
    <name evidence="1" type="ORF">KIN20_011665</name>
</gene>
<keyword evidence="2" id="KW-1185">Reference proteome</keyword>
<dbReference type="AlphaFoldDB" id="A0AAD5QM94"/>
<reference evidence="1" key="1">
    <citation type="submission" date="2021-06" db="EMBL/GenBank/DDBJ databases">
        <title>Parelaphostrongylus tenuis whole genome reference sequence.</title>
        <authorList>
            <person name="Garwood T.J."/>
            <person name="Larsen P.A."/>
            <person name="Fountain-Jones N.M."/>
            <person name="Garbe J.R."/>
            <person name="Macchietto M.G."/>
            <person name="Kania S.A."/>
            <person name="Gerhold R.W."/>
            <person name="Richards J.E."/>
            <person name="Wolf T.M."/>
        </authorList>
    </citation>
    <scope>NUCLEOTIDE SEQUENCE</scope>
    <source>
        <strain evidence="1">MNPRO001-30</strain>
        <tissue evidence="1">Meninges</tissue>
    </source>
</reference>
<name>A0AAD5QM94_PARTN</name>
<accession>A0AAD5QM94</accession>
<organism evidence="1 2">
    <name type="scientific">Parelaphostrongylus tenuis</name>
    <name type="common">Meningeal worm</name>
    <dbReference type="NCBI Taxonomy" id="148309"/>
    <lineage>
        <taxon>Eukaryota</taxon>
        <taxon>Metazoa</taxon>
        <taxon>Ecdysozoa</taxon>
        <taxon>Nematoda</taxon>
        <taxon>Chromadorea</taxon>
        <taxon>Rhabditida</taxon>
        <taxon>Rhabditina</taxon>
        <taxon>Rhabditomorpha</taxon>
        <taxon>Strongyloidea</taxon>
        <taxon>Metastrongylidae</taxon>
        <taxon>Parelaphostrongylus</taxon>
    </lineage>
</organism>
<proteinExistence type="predicted"/>